<evidence type="ECO:0000256" key="3">
    <source>
        <dbReference type="ARBA" id="ARBA00022475"/>
    </source>
</evidence>
<evidence type="ECO:0000313" key="9">
    <source>
        <dbReference type="EMBL" id="KAA2213636.1"/>
    </source>
</evidence>
<dbReference type="InterPro" id="IPR035906">
    <property type="entry name" value="MetI-like_sf"/>
</dbReference>
<feature type="transmembrane region" description="Helical" evidence="7">
    <location>
        <begin position="44"/>
        <end position="66"/>
    </location>
</feature>
<dbReference type="Pfam" id="PF00528">
    <property type="entry name" value="BPD_transp_1"/>
    <property type="match status" value="1"/>
</dbReference>
<keyword evidence="4 7" id="KW-0812">Transmembrane</keyword>
<comment type="caution">
    <text evidence="9">The sequence shown here is derived from an EMBL/GenBank/DDBJ whole genome shotgun (WGS) entry which is preliminary data.</text>
</comment>
<keyword evidence="5 7" id="KW-1133">Transmembrane helix</keyword>
<dbReference type="InterPro" id="IPR000515">
    <property type="entry name" value="MetI-like"/>
</dbReference>
<keyword evidence="3" id="KW-1003">Cell membrane</keyword>
<evidence type="ECO:0000256" key="6">
    <source>
        <dbReference type="ARBA" id="ARBA00023136"/>
    </source>
</evidence>
<comment type="subcellular location">
    <subcellularLocation>
        <location evidence="1 7">Cell membrane</location>
        <topology evidence="1 7">Multi-pass membrane protein</topology>
    </subcellularLocation>
</comment>
<feature type="transmembrane region" description="Helical" evidence="7">
    <location>
        <begin position="87"/>
        <end position="107"/>
    </location>
</feature>
<dbReference type="PROSITE" id="PS50928">
    <property type="entry name" value="ABC_TM1"/>
    <property type="match status" value="1"/>
</dbReference>
<dbReference type="OrthoDB" id="8443696at2"/>
<dbReference type="Proteomes" id="UP000322110">
    <property type="component" value="Unassembled WGS sequence"/>
</dbReference>
<evidence type="ECO:0000256" key="7">
    <source>
        <dbReference type="RuleBase" id="RU363032"/>
    </source>
</evidence>
<proteinExistence type="inferred from homology"/>
<evidence type="ECO:0000256" key="2">
    <source>
        <dbReference type="ARBA" id="ARBA00022448"/>
    </source>
</evidence>
<dbReference type="AlphaFoldDB" id="A0A5B2TGL0"/>
<keyword evidence="10" id="KW-1185">Reference proteome</keyword>
<organism evidence="9 10">
    <name type="scientific">Teichococcus oryzae</name>
    <dbReference type="NCBI Taxonomy" id="1608942"/>
    <lineage>
        <taxon>Bacteria</taxon>
        <taxon>Pseudomonadati</taxon>
        <taxon>Pseudomonadota</taxon>
        <taxon>Alphaproteobacteria</taxon>
        <taxon>Acetobacterales</taxon>
        <taxon>Roseomonadaceae</taxon>
        <taxon>Roseomonas</taxon>
    </lineage>
</organism>
<gene>
    <name evidence="9" type="ORF">F0Q34_09815</name>
</gene>
<dbReference type="SUPFAM" id="SSF161098">
    <property type="entry name" value="MetI-like"/>
    <property type="match status" value="1"/>
</dbReference>
<keyword evidence="2 7" id="KW-0813">Transport</keyword>
<feature type="domain" description="ABC transmembrane type-1" evidence="8">
    <location>
        <begin position="49"/>
        <end position="229"/>
    </location>
</feature>
<name>A0A5B2TGL0_9PROT</name>
<evidence type="ECO:0000256" key="5">
    <source>
        <dbReference type="ARBA" id="ARBA00022989"/>
    </source>
</evidence>
<dbReference type="GO" id="GO:0055085">
    <property type="term" value="P:transmembrane transport"/>
    <property type="evidence" value="ECO:0007669"/>
    <property type="project" value="InterPro"/>
</dbReference>
<accession>A0A5B2TGL0</accession>
<evidence type="ECO:0000259" key="8">
    <source>
        <dbReference type="PROSITE" id="PS50928"/>
    </source>
</evidence>
<dbReference type="CDD" id="cd06261">
    <property type="entry name" value="TM_PBP2"/>
    <property type="match status" value="1"/>
</dbReference>
<dbReference type="EMBL" id="VUKA01000003">
    <property type="protein sequence ID" value="KAA2213636.1"/>
    <property type="molecule type" value="Genomic_DNA"/>
</dbReference>
<feature type="transmembrane region" description="Helical" evidence="7">
    <location>
        <begin position="209"/>
        <end position="230"/>
    </location>
</feature>
<evidence type="ECO:0000256" key="4">
    <source>
        <dbReference type="ARBA" id="ARBA00022692"/>
    </source>
</evidence>
<evidence type="ECO:0000256" key="1">
    <source>
        <dbReference type="ARBA" id="ARBA00004651"/>
    </source>
</evidence>
<dbReference type="PANTHER" id="PTHR30151:SF38">
    <property type="entry name" value="ALIPHATIC SULFONATES TRANSPORT PERMEASE PROTEIN SSUC-RELATED"/>
    <property type="match status" value="1"/>
</dbReference>
<keyword evidence="6 7" id="KW-0472">Membrane</keyword>
<evidence type="ECO:0000313" key="10">
    <source>
        <dbReference type="Proteomes" id="UP000322110"/>
    </source>
</evidence>
<sequence>MYGWLSSALLLALWWGLAAMLQDRALPAPPAVLAALRSELAAGALLPALAATLGRVVAAFLLAMILGSALGYAMGRWRAAGAVADPWVTLLLNIPALVVILLAYIWFGQTEAAAIGAVALAKLPNVVVVVREGARALDPALDEVARLYRFGPLMRLREVVLPQLAPFLAAAARSGLAIVWKVVLVVELLGRPSGVGFELHLRFQLFDVAGLLAYSLAFAGVMLLVEAVALRPAEKRARAWRHAAA</sequence>
<dbReference type="Gene3D" id="1.10.3720.10">
    <property type="entry name" value="MetI-like"/>
    <property type="match status" value="1"/>
</dbReference>
<protein>
    <submittedName>
        <fullName evidence="9">ABC transporter permease subunit</fullName>
    </submittedName>
</protein>
<comment type="similarity">
    <text evidence="7">Belongs to the binding-protein-dependent transport system permease family.</text>
</comment>
<reference evidence="9 10" key="1">
    <citation type="journal article" date="2015" name="Int. J. Syst. Evol. Microbiol.">
        <title>Roseomonas oryzae sp. nov., isolated from paddy rhizosphere soil.</title>
        <authorList>
            <person name="Ramaprasad E.V."/>
            <person name="Sasikala Ch."/>
            <person name="Ramana Ch.V."/>
        </authorList>
    </citation>
    <scope>NUCLEOTIDE SEQUENCE [LARGE SCALE GENOMIC DNA]</scope>
    <source>
        <strain evidence="9 10">KCTC 42542</strain>
    </source>
</reference>
<dbReference type="GO" id="GO:0005886">
    <property type="term" value="C:plasma membrane"/>
    <property type="evidence" value="ECO:0007669"/>
    <property type="project" value="UniProtKB-SubCell"/>
</dbReference>
<dbReference type="PANTHER" id="PTHR30151">
    <property type="entry name" value="ALKANE SULFONATE ABC TRANSPORTER-RELATED, MEMBRANE SUBUNIT"/>
    <property type="match status" value="1"/>
</dbReference>